<dbReference type="GO" id="GO:0008270">
    <property type="term" value="F:zinc ion binding"/>
    <property type="evidence" value="ECO:0007669"/>
    <property type="project" value="InterPro"/>
</dbReference>
<dbReference type="InterPro" id="IPR020058">
    <property type="entry name" value="Glu/Gln-tRNA-synth_Ib_cat-dom"/>
</dbReference>
<reference evidence="11" key="1">
    <citation type="submission" date="2020-02" db="EMBL/GenBank/DDBJ databases">
        <authorList>
            <person name="Meier V. D."/>
        </authorList>
    </citation>
    <scope>NUCLEOTIDE SEQUENCE</scope>
    <source>
        <strain evidence="11">AVDCRST_MAG76</strain>
    </source>
</reference>
<comment type="catalytic activity">
    <reaction evidence="7">
        <text>tRNA(Glu) + L-glutamate + ATP = L-glutamyl-tRNA(Glu) + AMP + diphosphate</text>
        <dbReference type="Rhea" id="RHEA:23540"/>
        <dbReference type="Rhea" id="RHEA-COMP:9663"/>
        <dbReference type="Rhea" id="RHEA-COMP:9680"/>
        <dbReference type="ChEBI" id="CHEBI:29985"/>
        <dbReference type="ChEBI" id="CHEBI:30616"/>
        <dbReference type="ChEBI" id="CHEBI:33019"/>
        <dbReference type="ChEBI" id="CHEBI:78442"/>
        <dbReference type="ChEBI" id="CHEBI:78520"/>
        <dbReference type="ChEBI" id="CHEBI:456215"/>
        <dbReference type="EC" id="6.1.1.17"/>
    </reaction>
</comment>
<dbReference type="EC" id="6.1.1.17" evidence="7"/>
<dbReference type="SUPFAM" id="SSF48163">
    <property type="entry name" value="An anticodon-binding domain of class I aminoacyl-tRNA synthetases"/>
    <property type="match status" value="1"/>
</dbReference>
<dbReference type="InterPro" id="IPR049940">
    <property type="entry name" value="GluQ/Sye"/>
</dbReference>
<dbReference type="CDD" id="cd00808">
    <property type="entry name" value="GluRS_core"/>
    <property type="match status" value="1"/>
</dbReference>
<evidence type="ECO:0000256" key="5">
    <source>
        <dbReference type="ARBA" id="ARBA00022917"/>
    </source>
</evidence>
<feature type="domain" description="Glutamyl/glutaminyl-tRNA synthetase class Ib catalytic" evidence="9">
    <location>
        <begin position="128"/>
        <end position="297"/>
    </location>
</feature>
<dbReference type="Gene3D" id="1.10.10.350">
    <property type="match status" value="1"/>
</dbReference>
<dbReference type="InterPro" id="IPR008925">
    <property type="entry name" value="aa_tRNA-synth_I_cd-bd_sf"/>
</dbReference>
<evidence type="ECO:0000256" key="4">
    <source>
        <dbReference type="ARBA" id="ARBA00022840"/>
    </source>
</evidence>
<dbReference type="EMBL" id="CADCSZ010000166">
    <property type="protein sequence ID" value="CAA9259798.1"/>
    <property type="molecule type" value="Genomic_DNA"/>
</dbReference>
<sequence length="459" mass="50919">MAAPRLRIAPSPTGLFHVGTARTALFNWLEARRTGGTFVLRIEDTDVDRNLLEAADGIQRSMEWLGLDWDEGPFFQSERRERHIEAALSLAEAGWAYWSDPMPLAPDGKPERYDGRDRDRGLERAPGRALRFRSPDEGSTRVTDLVRGEPTFPNAVLEDFGLLKGTGGPLFLLANVVDDLDMAITHVVRGEDHLSNTPKYQLLWEAIAPGTPLPLFAHLPLIVNEKRQKLSKRRDKVALEQFRDEGYLPEVMGNFLALLGWSPANGRERFRIDEVVKEFSLADVVPSSAFFDLKKLDSFNGDAIRELGADDLLERVRPFLGGWDPERARPLLSEVQTRIVRLDGVAPMVDFLYLDEPAWDDASWEKAVRQTSGATAGLLGTVADGWARCRWDVEAVREVVVEAGAAAGLNLKKAQAPVRVALTGRSVGPPLFESTVILGRAEAVRRVRAALERVPPPPA</sequence>
<dbReference type="InterPro" id="IPR000924">
    <property type="entry name" value="Glu/Gln-tRNA-synth"/>
</dbReference>
<dbReference type="NCBIfam" id="TIGR00464">
    <property type="entry name" value="gltX_bact"/>
    <property type="match status" value="1"/>
</dbReference>
<evidence type="ECO:0000256" key="8">
    <source>
        <dbReference type="SAM" id="MobiDB-lite"/>
    </source>
</evidence>
<keyword evidence="7" id="KW-0963">Cytoplasm</keyword>
<feature type="binding site" evidence="7">
    <location>
        <position position="232"/>
    </location>
    <ligand>
        <name>ATP</name>
        <dbReference type="ChEBI" id="CHEBI:30616"/>
    </ligand>
</feature>
<comment type="subunit">
    <text evidence="7">Monomer.</text>
</comment>
<dbReference type="GO" id="GO:0000049">
    <property type="term" value="F:tRNA binding"/>
    <property type="evidence" value="ECO:0007669"/>
    <property type="project" value="InterPro"/>
</dbReference>
<dbReference type="InterPro" id="IPR033910">
    <property type="entry name" value="GluRS_core"/>
</dbReference>
<feature type="region of interest" description="Disordered" evidence="8">
    <location>
        <begin position="106"/>
        <end position="141"/>
    </location>
</feature>
<dbReference type="InterPro" id="IPR014729">
    <property type="entry name" value="Rossmann-like_a/b/a_fold"/>
</dbReference>
<gene>
    <name evidence="7" type="primary">gltX</name>
    <name evidence="11" type="ORF">AVDCRST_MAG76-2761</name>
</gene>
<dbReference type="GO" id="GO:0004818">
    <property type="term" value="F:glutamate-tRNA ligase activity"/>
    <property type="evidence" value="ECO:0007669"/>
    <property type="project" value="UniProtKB-UniRule"/>
</dbReference>
<keyword evidence="6 7" id="KW-0030">Aminoacyl-tRNA synthetase</keyword>
<dbReference type="GO" id="GO:0005829">
    <property type="term" value="C:cytosol"/>
    <property type="evidence" value="ECO:0007669"/>
    <property type="project" value="TreeGrafter"/>
</dbReference>
<dbReference type="PANTHER" id="PTHR43311">
    <property type="entry name" value="GLUTAMATE--TRNA LIGASE"/>
    <property type="match status" value="1"/>
</dbReference>
<dbReference type="Gene3D" id="3.40.50.620">
    <property type="entry name" value="HUPs"/>
    <property type="match status" value="1"/>
</dbReference>
<dbReference type="PROSITE" id="PS00178">
    <property type="entry name" value="AA_TRNA_LIGASE_I"/>
    <property type="match status" value="1"/>
</dbReference>
<dbReference type="InterPro" id="IPR020751">
    <property type="entry name" value="aa-tRNA-synth_I_codon-bd_sub2"/>
</dbReference>
<dbReference type="InterPro" id="IPR004527">
    <property type="entry name" value="Glu-tRNA-ligase_bac/mito"/>
</dbReference>
<keyword evidence="4 7" id="KW-0067">ATP-binding</keyword>
<feature type="domain" description="Glutamyl/glutaminyl-tRNA synthetase class Ib catalytic" evidence="9">
    <location>
        <begin position="5"/>
        <end position="99"/>
    </location>
</feature>
<comment type="caution">
    <text evidence="7">Lacks conserved residue(s) required for the propagation of feature annotation.</text>
</comment>
<dbReference type="AlphaFoldDB" id="A0A6J4IRA7"/>
<name>A0A6J4IRA7_9ACTN</name>
<keyword evidence="5 7" id="KW-0648">Protein biosynthesis</keyword>
<keyword evidence="2 7" id="KW-0436">Ligase</keyword>
<dbReference type="Pfam" id="PF00749">
    <property type="entry name" value="tRNA-synt_1c"/>
    <property type="match status" value="2"/>
</dbReference>
<dbReference type="GO" id="GO:0005524">
    <property type="term" value="F:ATP binding"/>
    <property type="evidence" value="ECO:0007669"/>
    <property type="project" value="UniProtKB-UniRule"/>
</dbReference>
<feature type="domain" description="Aminoacyl-tRNA synthetase class I anticodon-binding" evidence="10">
    <location>
        <begin position="312"/>
        <end position="451"/>
    </location>
</feature>
<comment type="subcellular location">
    <subcellularLocation>
        <location evidence="7">Cytoplasm</location>
    </subcellularLocation>
</comment>
<dbReference type="InterPro" id="IPR045462">
    <property type="entry name" value="aa-tRNA-synth_I_cd-bd"/>
</dbReference>
<evidence type="ECO:0000256" key="7">
    <source>
        <dbReference type="HAMAP-Rule" id="MF_00022"/>
    </source>
</evidence>
<proteinExistence type="inferred from homology"/>
<accession>A0A6J4IRA7</accession>
<organism evidence="11">
    <name type="scientific">uncultured Acidimicrobiales bacterium</name>
    <dbReference type="NCBI Taxonomy" id="310071"/>
    <lineage>
        <taxon>Bacteria</taxon>
        <taxon>Bacillati</taxon>
        <taxon>Actinomycetota</taxon>
        <taxon>Acidimicrobiia</taxon>
        <taxon>Acidimicrobiales</taxon>
        <taxon>environmental samples</taxon>
    </lineage>
</organism>
<keyword evidence="3 7" id="KW-0547">Nucleotide-binding</keyword>
<evidence type="ECO:0000313" key="11">
    <source>
        <dbReference type="EMBL" id="CAA9259798.1"/>
    </source>
</evidence>
<evidence type="ECO:0000256" key="3">
    <source>
        <dbReference type="ARBA" id="ARBA00022741"/>
    </source>
</evidence>
<dbReference type="Pfam" id="PF19269">
    <property type="entry name" value="Anticodon_2"/>
    <property type="match status" value="1"/>
</dbReference>
<protein>
    <recommendedName>
        <fullName evidence="7">Glutamate--tRNA ligase</fullName>
        <ecNumber evidence="7">6.1.1.17</ecNumber>
    </recommendedName>
    <alternativeName>
        <fullName evidence="7">Glutamyl-tRNA synthetase</fullName>
        <shortName evidence="7">GluRS</shortName>
    </alternativeName>
</protein>
<evidence type="ECO:0000256" key="1">
    <source>
        <dbReference type="ARBA" id="ARBA00007894"/>
    </source>
</evidence>
<dbReference type="HAMAP" id="MF_00022">
    <property type="entry name" value="Glu_tRNA_synth_type1"/>
    <property type="match status" value="1"/>
</dbReference>
<dbReference type="PANTHER" id="PTHR43311:SF2">
    <property type="entry name" value="GLUTAMATE--TRNA LIGASE, MITOCHONDRIAL-RELATED"/>
    <property type="match status" value="1"/>
</dbReference>
<dbReference type="PRINTS" id="PR00987">
    <property type="entry name" value="TRNASYNTHGLU"/>
</dbReference>
<feature type="compositionally biased region" description="Basic and acidic residues" evidence="8">
    <location>
        <begin position="108"/>
        <end position="126"/>
    </location>
</feature>
<evidence type="ECO:0000256" key="6">
    <source>
        <dbReference type="ARBA" id="ARBA00023146"/>
    </source>
</evidence>
<evidence type="ECO:0000259" key="10">
    <source>
        <dbReference type="Pfam" id="PF19269"/>
    </source>
</evidence>
<dbReference type="InterPro" id="IPR001412">
    <property type="entry name" value="aa-tRNA-synth_I_CS"/>
</dbReference>
<comment type="similarity">
    <text evidence="1 7">Belongs to the class-I aminoacyl-tRNA synthetase family. Glutamate--tRNA ligase type 1 subfamily.</text>
</comment>
<evidence type="ECO:0000259" key="9">
    <source>
        <dbReference type="Pfam" id="PF00749"/>
    </source>
</evidence>
<dbReference type="SUPFAM" id="SSF52374">
    <property type="entry name" value="Nucleotidylyl transferase"/>
    <property type="match status" value="1"/>
</dbReference>
<evidence type="ECO:0000256" key="2">
    <source>
        <dbReference type="ARBA" id="ARBA00022598"/>
    </source>
</evidence>
<comment type="function">
    <text evidence="7">Catalyzes the attachment of glutamate to tRNA(Glu) in a two-step reaction: glutamate is first activated by ATP to form Glu-AMP and then transferred to the acceptor end of tRNA(Glu).</text>
</comment>
<feature type="short sequence motif" description="'KMSKS' region" evidence="7">
    <location>
        <begin position="229"/>
        <end position="233"/>
    </location>
</feature>
<dbReference type="GO" id="GO:0006424">
    <property type="term" value="P:glutamyl-tRNA aminoacylation"/>
    <property type="evidence" value="ECO:0007669"/>
    <property type="project" value="UniProtKB-UniRule"/>
</dbReference>
<feature type="short sequence motif" description="'HIGH' region" evidence="7">
    <location>
        <begin position="10"/>
        <end position="20"/>
    </location>
</feature>